<keyword evidence="4 7" id="KW-0521">NADP</keyword>
<comment type="subcellular location">
    <subcellularLocation>
        <location evidence="7">Cytoplasm</location>
    </subcellularLocation>
</comment>
<keyword evidence="2 7" id="KW-0028">Amino-acid biosynthesis</keyword>
<feature type="domain" description="Aldehyde dehydrogenase" evidence="8">
    <location>
        <begin position="7"/>
        <end position="280"/>
    </location>
</feature>
<dbReference type="CDD" id="cd07079">
    <property type="entry name" value="ALDH_F18-19_ProA-GPR"/>
    <property type="match status" value="1"/>
</dbReference>
<dbReference type="UniPathway" id="UPA00098">
    <property type="reaction ID" value="UER00360"/>
</dbReference>
<dbReference type="SUPFAM" id="SSF53720">
    <property type="entry name" value="ALDH-like"/>
    <property type="match status" value="1"/>
</dbReference>
<keyword evidence="3 7" id="KW-0641">Proline biosynthesis</keyword>
<dbReference type="AlphaFoldDB" id="A0A2U1K8A9"/>
<dbReference type="InterPro" id="IPR015590">
    <property type="entry name" value="Aldehyde_DH_dom"/>
</dbReference>
<keyword evidence="10" id="KW-1185">Reference proteome</keyword>
<dbReference type="RefSeq" id="WP_116553229.1">
    <property type="nucleotide sequence ID" value="NZ_QCZG01000002.1"/>
</dbReference>
<dbReference type="EC" id="1.2.1.41" evidence="7"/>
<dbReference type="PANTHER" id="PTHR11063:SF8">
    <property type="entry name" value="DELTA-1-PYRROLINE-5-CARBOXYLATE SYNTHASE"/>
    <property type="match status" value="1"/>
</dbReference>
<evidence type="ECO:0000256" key="2">
    <source>
        <dbReference type="ARBA" id="ARBA00022605"/>
    </source>
</evidence>
<comment type="caution">
    <text evidence="9">The sequence shown here is derived from an EMBL/GenBank/DDBJ whole genome shotgun (WGS) entry which is preliminary data.</text>
</comment>
<dbReference type="Proteomes" id="UP000245998">
    <property type="component" value="Unassembled WGS sequence"/>
</dbReference>
<dbReference type="InterPro" id="IPR012134">
    <property type="entry name" value="Glu-5-SA_DH"/>
</dbReference>
<dbReference type="InterPro" id="IPR000965">
    <property type="entry name" value="GPR_dom"/>
</dbReference>
<comment type="similarity">
    <text evidence="7">Belongs to the gamma-glutamyl phosphate reductase family.</text>
</comment>
<keyword evidence="5 7" id="KW-0560">Oxidoreductase</keyword>
<dbReference type="GO" id="GO:0004350">
    <property type="term" value="F:glutamate-5-semialdehyde dehydrogenase activity"/>
    <property type="evidence" value="ECO:0007669"/>
    <property type="project" value="UniProtKB-UniRule"/>
</dbReference>
<evidence type="ECO:0000259" key="8">
    <source>
        <dbReference type="Pfam" id="PF00171"/>
    </source>
</evidence>
<evidence type="ECO:0000256" key="5">
    <source>
        <dbReference type="ARBA" id="ARBA00023002"/>
    </source>
</evidence>
<dbReference type="NCBIfam" id="NF001221">
    <property type="entry name" value="PRK00197.1"/>
    <property type="match status" value="1"/>
</dbReference>
<evidence type="ECO:0000256" key="4">
    <source>
        <dbReference type="ARBA" id="ARBA00022857"/>
    </source>
</evidence>
<dbReference type="PANTHER" id="PTHR11063">
    <property type="entry name" value="GLUTAMATE SEMIALDEHYDE DEHYDROGENASE"/>
    <property type="match status" value="1"/>
</dbReference>
<dbReference type="PIRSF" id="PIRSF000151">
    <property type="entry name" value="GPR"/>
    <property type="match status" value="1"/>
</dbReference>
<dbReference type="PROSITE" id="PS01223">
    <property type="entry name" value="PROA"/>
    <property type="match status" value="1"/>
</dbReference>
<keyword evidence="7" id="KW-0963">Cytoplasm</keyword>
<dbReference type="InterPro" id="IPR016162">
    <property type="entry name" value="Ald_DH_N"/>
</dbReference>
<protein>
    <recommendedName>
        <fullName evidence="7">Gamma-glutamyl phosphate reductase</fullName>
        <shortName evidence="7">GPR</shortName>
        <ecNumber evidence="7">1.2.1.41</ecNumber>
    </recommendedName>
    <alternativeName>
        <fullName evidence="7">Glutamate-5-semialdehyde dehydrogenase</fullName>
    </alternativeName>
    <alternativeName>
        <fullName evidence="7">Glutamyl-gamma-semialdehyde dehydrogenase</fullName>
        <shortName evidence="7">GSA dehydrogenase</shortName>
    </alternativeName>
</protein>
<dbReference type="HAMAP" id="MF_00412">
    <property type="entry name" value="ProA"/>
    <property type="match status" value="1"/>
</dbReference>
<dbReference type="GO" id="GO:0050661">
    <property type="term" value="F:NADP binding"/>
    <property type="evidence" value="ECO:0007669"/>
    <property type="project" value="InterPro"/>
</dbReference>
<evidence type="ECO:0000313" key="10">
    <source>
        <dbReference type="Proteomes" id="UP000245998"/>
    </source>
</evidence>
<dbReference type="GO" id="GO:0005737">
    <property type="term" value="C:cytoplasm"/>
    <property type="evidence" value="ECO:0007669"/>
    <property type="project" value="UniProtKB-SubCell"/>
</dbReference>
<dbReference type="NCBIfam" id="TIGR00407">
    <property type="entry name" value="proA"/>
    <property type="match status" value="1"/>
</dbReference>
<dbReference type="Gene3D" id="3.40.605.10">
    <property type="entry name" value="Aldehyde Dehydrogenase, Chain A, domain 1"/>
    <property type="match status" value="1"/>
</dbReference>
<name>A0A2U1K8A9_9BACI</name>
<dbReference type="Pfam" id="PF00171">
    <property type="entry name" value="Aldedh"/>
    <property type="match status" value="1"/>
</dbReference>
<evidence type="ECO:0000256" key="1">
    <source>
        <dbReference type="ARBA" id="ARBA00004985"/>
    </source>
</evidence>
<dbReference type="Gene3D" id="3.40.309.10">
    <property type="entry name" value="Aldehyde Dehydrogenase, Chain A, domain 2"/>
    <property type="match status" value="1"/>
</dbReference>
<comment type="catalytic activity">
    <reaction evidence="6 7">
        <text>L-glutamate 5-semialdehyde + phosphate + NADP(+) = L-glutamyl 5-phosphate + NADPH + H(+)</text>
        <dbReference type="Rhea" id="RHEA:19541"/>
        <dbReference type="ChEBI" id="CHEBI:15378"/>
        <dbReference type="ChEBI" id="CHEBI:43474"/>
        <dbReference type="ChEBI" id="CHEBI:57783"/>
        <dbReference type="ChEBI" id="CHEBI:58066"/>
        <dbReference type="ChEBI" id="CHEBI:58274"/>
        <dbReference type="ChEBI" id="CHEBI:58349"/>
        <dbReference type="EC" id="1.2.1.41"/>
    </reaction>
</comment>
<evidence type="ECO:0000313" key="9">
    <source>
        <dbReference type="EMBL" id="PWA13268.1"/>
    </source>
</evidence>
<comment type="function">
    <text evidence="7">Catalyzes the NADPH-dependent reduction of L-glutamate 5-phosphate into L-glutamate 5-semialdehyde and phosphate. The product spontaneously undergoes cyclization to form 1-pyrroline-5-carboxylate.</text>
</comment>
<comment type="pathway">
    <text evidence="1 7">Amino-acid biosynthesis; L-proline biosynthesis; L-glutamate 5-semialdehyde from L-glutamate: step 2/2.</text>
</comment>
<dbReference type="GO" id="GO:0055129">
    <property type="term" value="P:L-proline biosynthetic process"/>
    <property type="evidence" value="ECO:0007669"/>
    <property type="project" value="UniProtKB-UniRule"/>
</dbReference>
<organism evidence="9 10">
    <name type="scientific">Pueribacillus theae</name>
    <dbReference type="NCBI Taxonomy" id="2171751"/>
    <lineage>
        <taxon>Bacteria</taxon>
        <taxon>Bacillati</taxon>
        <taxon>Bacillota</taxon>
        <taxon>Bacilli</taxon>
        <taxon>Bacillales</taxon>
        <taxon>Bacillaceae</taxon>
        <taxon>Pueribacillus</taxon>
    </lineage>
</organism>
<gene>
    <name evidence="7" type="primary">proA</name>
    <name evidence="9" type="ORF">DCC39_02145</name>
</gene>
<evidence type="ECO:0000256" key="6">
    <source>
        <dbReference type="ARBA" id="ARBA00049024"/>
    </source>
</evidence>
<dbReference type="EMBL" id="QCZG01000002">
    <property type="protein sequence ID" value="PWA13268.1"/>
    <property type="molecule type" value="Genomic_DNA"/>
</dbReference>
<dbReference type="InterPro" id="IPR016161">
    <property type="entry name" value="Ald_DH/histidinol_DH"/>
</dbReference>
<dbReference type="FunFam" id="3.40.309.10:FF:000006">
    <property type="entry name" value="Gamma-glutamyl phosphate reductase"/>
    <property type="match status" value="1"/>
</dbReference>
<dbReference type="OrthoDB" id="9809970at2"/>
<proteinExistence type="inferred from homology"/>
<dbReference type="InterPro" id="IPR016163">
    <property type="entry name" value="Ald_DH_C"/>
</dbReference>
<sequence>MELIEKAKKAKKASAILSATTTEEKNAALNTIADELINHKDFILSKNELDIQNGKETGLSSALIDRLTLTEKRINDIAEGLNQVAKLKDPVGEKIESWERPNGLQITSVRVPLGVVGMIYEARPNVTVDAAGLCLKTGNAVILRGSSSAIESNKALVTIIHQALEKTALPADAVQLIEDTSREAASAMFKLNDYLDVLIPRGGAGLIKTVVNNSTVPVLETGAGNCHVYIDESAEKQMAIDIAVNAKTQRPSVCNAIETLLIHKRWADAHLGDVVKDLQTNGVACLGDDYVVQHATDVKKATEEDWATEFLDNTIAIKVVNDVEEAIEHINDYGTKHSEAIVSENEGNVKRFFQAVDAAALYHNASTRFTDGFEFGFGAEIGISTQKLHARGPMGLKALTTNKYVIEGTGQIRE</sequence>
<dbReference type="InterPro" id="IPR020593">
    <property type="entry name" value="G-glutamylP_reductase_CS"/>
</dbReference>
<accession>A0A2U1K8A9</accession>
<reference evidence="9 10" key="1">
    <citation type="submission" date="2018-04" db="EMBL/GenBank/DDBJ databases">
        <title>Camelliibacillus theae gen. nov., sp. nov., isolated from Pu'er tea.</title>
        <authorList>
            <person name="Niu L."/>
        </authorList>
    </citation>
    <scope>NUCLEOTIDE SEQUENCE [LARGE SCALE GENOMIC DNA]</scope>
    <source>
        <strain evidence="9 10">T8</strain>
    </source>
</reference>
<evidence type="ECO:0000256" key="3">
    <source>
        <dbReference type="ARBA" id="ARBA00022650"/>
    </source>
</evidence>
<evidence type="ECO:0000256" key="7">
    <source>
        <dbReference type="HAMAP-Rule" id="MF_00412"/>
    </source>
</evidence>